<feature type="region of interest" description="Disordered" evidence="1">
    <location>
        <begin position="9"/>
        <end position="30"/>
    </location>
</feature>
<dbReference type="Gene3D" id="2.40.10.480">
    <property type="match status" value="1"/>
</dbReference>
<dbReference type="PANTHER" id="PTHR34512:SF30">
    <property type="entry name" value="OUTER MEMBRANE PROTEIN ASSEMBLY FACTOR BAMB"/>
    <property type="match status" value="1"/>
</dbReference>
<evidence type="ECO:0000256" key="1">
    <source>
        <dbReference type="SAM" id="MobiDB-lite"/>
    </source>
</evidence>
<dbReference type="Pfam" id="PF13360">
    <property type="entry name" value="PQQ_2"/>
    <property type="match status" value="1"/>
</dbReference>
<dbReference type="PANTHER" id="PTHR34512">
    <property type="entry name" value="CELL SURFACE PROTEIN"/>
    <property type="match status" value="1"/>
</dbReference>
<proteinExistence type="predicted"/>
<dbReference type="InterPro" id="IPR007110">
    <property type="entry name" value="Ig-like_dom"/>
</dbReference>
<evidence type="ECO:0000313" key="3">
    <source>
        <dbReference type="EMBL" id="QDS93536.1"/>
    </source>
</evidence>
<gene>
    <name evidence="3" type="ORF">FF011L_23060</name>
</gene>
<sequence>MVCLLVDRPGWGQAGSQPNRAEPQNKVSDSDWPQFLGPHGNGHSDATGIRTDWSDGNLKTLWHQPLGTGYGIGSEADGKYYQFDREADQERLRCFDAASGKLIWSESQPVVYRDMYGYNNGPRSSPVIADGSVFTFGVAGQLTCRDEQSGAVSWTVDTNKKYGVIQNFFGVSCSPIVFEDSVIVMVGGSPPEDQQIAMGALDRVSPNGSAIVAFDVKTGEEKWRAGNYLASYSTPLVVELQGEQVLLAFVREGLLAIDPSTGNNRWFHPWRSPRLESVNAALPVVKGNQILISECYDIGSVFLNATTDEAEVVWADNPRSRDKNFRAHWSTPVVIDGALYGCSGRNAPDSDFRCIDFETGTVHWVDRRRTRSSVLAIDGHLVVLDEGGRMQLVKANREALEVVTEIDLGIGAPDRPALQPPCWAAPIYANGRLYVRGRDNVICLQLGK</sequence>
<dbReference type="Gene3D" id="2.130.10.10">
    <property type="entry name" value="YVTN repeat-like/Quinoprotein amine dehydrogenase"/>
    <property type="match status" value="1"/>
</dbReference>
<dbReference type="KEGG" id="rml:FF011L_23060"/>
<evidence type="ECO:0000313" key="4">
    <source>
        <dbReference type="Proteomes" id="UP000320672"/>
    </source>
</evidence>
<organism evidence="3 4">
    <name type="scientific">Roseimaritima multifibrata</name>
    <dbReference type="NCBI Taxonomy" id="1930274"/>
    <lineage>
        <taxon>Bacteria</taxon>
        <taxon>Pseudomonadati</taxon>
        <taxon>Planctomycetota</taxon>
        <taxon>Planctomycetia</taxon>
        <taxon>Pirellulales</taxon>
        <taxon>Pirellulaceae</taxon>
        <taxon>Roseimaritima</taxon>
    </lineage>
</organism>
<dbReference type="AlphaFoldDB" id="A0A517MFC0"/>
<feature type="domain" description="Ig-like" evidence="2">
    <location>
        <begin position="273"/>
        <end position="353"/>
    </location>
</feature>
<dbReference type="InterPro" id="IPR011047">
    <property type="entry name" value="Quinoprotein_ADH-like_sf"/>
</dbReference>
<name>A0A517MFC0_9BACT</name>
<reference evidence="3 4" key="1">
    <citation type="submission" date="2019-02" db="EMBL/GenBank/DDBJ databases">
        <title>Deep-cultivation of Planctomycetes and their phenomic and genomic characterization uncovers novel biology.</title>
        <authorList>
            <person name="Wiegand S."/>
            <person name="Jogler M."/>
            <person name="Boedeker C."/>
            <person name="Pinto D."/>
            <person name="Vollmers J."/>
            <person name="Rivas-Marin E."/>
            <person name="Kohn T."/>
            <person name="Peeters S.H."/>
            <person name="Heuer A."/>
            <person name="Rast P."/>
            <person name="Oberbeckmann S."/>
            <person name="Bunk B."/>
            <person name="Jeske O."/>
            <person name="Meyerdierks A."/>
            <person name="Storesund J.E."/>
            <person name="Kallscheuer N."/>
            <person name="Luecker S."/>
            <person name="Lage O.M."/>
            <person name="Pohl T."/>
            <person name="Merkel B.J."/>
            <person name="Hornburger P."/>
            <person name="Mueller R.-W."/>
            <person name="Bruemmer F."/>
            <person name="Labrenz M."/>
            <person name="Spormann A.M."/>
            <person name="Op den Camp H."/>
            <person name="Overmann J."/>
            <person name="Amann R."/>
            <person name="Jetten M.S.M."/>
            <person name="Mascher T."/>
            <person name="Medema M.H."/>
            <person name="Devos D.P."/>
            <person name="Kaster A.-K."/>
            <person name="Ovreas L."/>
            <person name="Rohde M."/>
            <person name="Galperin M.Y."/>
            <person name="Jogler C."/>
        </authorList>
    </citation>
    <scope>NUCLEOTIDE SEQUENCE [LARGE SCALE GENOMIC DNA]</scope>
    <source>
        <strain evidence="3 4">FF011L</strain>
    </source>
</reference>
<protein>
    <submittedName>
        <fullName evidence="3">Outer membrane biogenesis protein BamB</fullName>
    </submittedName>
</protein>
<evidence type="ECO:0000259" key="2">
    <source>
        <dbReference type="PROSITE" id="PS50835"/>
    </source>
</evidence>
<dbReference type="EMBL" id="CP036262">
    <property type="protein sequence ID" value="QDS93536.1"/>
    <property type="molecule type" value="Genomic_DNA"/>
</dbReference>
<dbReference type="InterPro" id="IPR002372">
    <property type="entry name" value="PQQ_rpt_dom"/>
</dbReference>
<dbReference type="SUPFAM" id="SSF50998">
    <property type="entry name" value="Quinoprotein alcohol dehydrogenase-like"/>
    <property type="match status" value="1"/>
</dbReference>
<dbReference type="PROSITE" id="PS50835">
    <property type="entry name" value="IG_LIKE"/>
    <property type="match status" value="1"/>
</dbReference>
<keyword evidence="4" id="KW-1185">Reference proteome</keyword>
<dbReference type="Proteomes" id="UP000320672">
    <property type="component" value="Chromosome"/>
</dbReference>
<accession>A0A517MFC0</accession>
<dbReference type="InterPro" id="IPR015943">
    <property type="entry name" value="WD40/YVTN_repeat-like_dom_sf"/>
</dbReference>